<dbReference type="RefSeq" id="XP_067926677.1">
    <property type="nucleotide sequence ID" value="XM_068061344.1"/>
</dbReference>
<protein>
    <submittedName>
        <fullName evidence="1">Uncharacterized protein</fullName>
    </submittedName>
</protein>
<sequence>MGLCRYGEVVDCPFDGLPERVAYGQSVRYIVFHARMQMHLQGDHYICAVREG</sequence>
<dbReference type="Proteomes" id="UP000221165">
    <property type="component" value="Unassembled WGS sequence"/>
</dbReference>
<accession>A0A2C6LDC5</accession>
<gene>
    <name evidence="1" type="ORF">CSUI_001138</name>
</gene>
<feature type="non-terminal residue" evidence="1">
    <location>
        <position position="52"/>
    </location>
</feature>
<organism evidence="1 2">
    <name type="scientific">Cystoisospora suis</name>
    <dbReference type="NCBI Taxonomy" id="483139"/>
    <lineage>
        <taxon>Eukaryota</taxon>
        <taxon>Sar</taxon>
        <taxon>Alveolata</taxon>
        <taxon>Apicomplexa</taxon>
        <taxon>Conoidasida</taxon>
        <taxon>Coccidia</taxon>
        <taxon>Eucoccidiorida</taxon>
        <taxon>Eimeriorina</taxon>
        <taxon>Sarcocystidae</taxon>
        <taxon>Cystoisospora</taxon>
    </lineage>
</organism>
<dbReference type="EMBL" id="MIGC01000444">
    <property type="protein sequence ID" value="PHJ25005.1"/>
    <property type="molecule type" value="Genomic_DNA"/>
</dbReference>
<evidence type="ECO:0000313" key="1">
    <source>
        <dbReference type="EMBL" id="PHJ25005.1"/>
    </source>
</evidence>
<dbReference type="VEuPathDB" id="ToxoDB:CSUI_001138"/>
<comment type="caution">
    <text evidence="1">The sequence shown here is derived from an EMBL/GenBank/DDBJ whole genome shotgun (WGS) entry which is preliminary data.</text>
</comment>
<keyword evidence="2" id="KW-1185">Reference proteome</keyword>
<dbReference type="AlphaFoldDB" id="A0A2C6LDC5"/>
<evidence type="ECO:0000313" key="2">
    <source>
        <dbReference type="Proteomes" id="UP000221165"/>
    </source>
</evidence>
<reference evidence="1 2" key="1">
    <citation type="journal article" date="2017" name="Int. J. Parasitol.">
        <title>The genome of the protozoan parasite Cystoisospora suis and a reverse vaccinology approach to identify vaccine candidates.</title>
        <authorList>
            <person name="Palmieri N."/>
            <person name="Shrestha A."/>
            <person name="Ruttkowski B."/>
            <person name="Beck T."/>
            <person name="Vogl C."/>
            <person name="Tomley F."/>
            <person name="Blake D.P."/>
            <person name="Joachim A."/>
        </authorList>
    </citation>
    <scope>NUCLEOTIDE SEQUENCE [LARGE SCALE GENOMIC DNA]</scope>
    <source>
        <strain evidence="1 2">Wien I</strain>
    </source>
</reference>
<name>A0A2C6LDC5_9APIC</name>
<proteinExistence type="predicted"/>
<dbReference type="GeneID" id="94424555"/>